<evidence type="ECO:0000313" key="6">
    <source>
        <dbReference type="EMBL" id="WXB17461.1"/>
    </source>
</evidence>
<evidence type="ECO:0000256" key="2">
    <source>
        <dbReference type="ARBA" id="ARBA00022801"/>
    </source>
</evidence>
<keyword evidence="7" id="KW-1185">Reference proteome</keyword>
<dbReference type="SUPFAM" id="SSF51011">
    <property type="entry name" value="Glycosyl hydrolase domain"/>
    <property type="match status" value="1"/>
</dbReference>
<dbReference type="Proteomes" id="UP001370348">
    <property type="component" value="Chromosome"/>
</dbReference>
<dbReference type="InterPro" id="IPR006047">
    <property type="entry name" value="GH13_cat_dom"/>
</dbReference>
<name>A0ABZ2M5H4_9BACT</name>
<dbReference type="InterPro" id="IPR014756">
    <property type="entry name" value="Ig_E-set"/>
</dbReference>
<dbReference type="InterPro" id="IPR004193">
    <property type="entry name" value="Glyco_hydro_13_N"/>
</dbReference>
<organism evidence="6 7">
    <name type="scientific">Pendulispora albinea</name>
    <dbReference type="NCBI Taxonomy" id="2741071"/>
    <lineage>
        <taxon>Bacteria</taxon>
        <taxon>Pseudomonadati</taxon>
        <taxon>Myxococcota</taxon>
        <taxon>Myxococcia</taxon>
        <taxon>Myxococcales</taxon>
        <taxon>Sorangiineae</taxon>
        <taxon>Pendulisporaceae</taxon>
        <taxon>Pendulispora</taxon>
    </lineage>
</organism>
<accession>A0ABZ2M5H4</accession>
<gene>
    <name evidence="6" type="primary">glgX</name>
    <name evidence="6" type="ORF">LZC94_09295</name>
</gene>
<dbReference type="PANTHER" id="PTHR43002">
    <property type="entry name" value="GLYCOGEN DEBRANCHING ENZYME"/>
    <property type="match status" value="1"/>
</dbReference>
<feature type="compositionally biased region" description="Basic and acidic residues" evidence="4">
    <location>
        <begin position="464"/>
        <end position="476"/>
    </location>
</feature>
<dbReference type="Gene3D" id="2.60.40.10">
    <property type="entry name" value="Immunoglobulins"/>
    <property type="match status" value="1"/>
</dbReference>
<dbReference type="InterPro" id="IPR011837">
    <property type="entry name" value="Glycogen_debranch_GlgX"/>
</dbReference>
<dbReference type="EMBL" id="CP089984">
    <property type="protein sequence ID" value="WXB17461.1"/>
    <property type="molecule type" value="Genomic_DNA"/>
</dbReference>
<sequence length="712" mass="78686">MSPYPDGATPAPGGTHFALYSESATAVTVCLFGDGDGETGAGLGTERRVPLRERIGHVWHGFVPGVGPGQRYGFRVDGPWDPLRGHRFNPNKLLVDPYARALSGKVSYRGGAIFDRKADGSRDEADSAPFVPKSIVCGAPFDWGDDSPPHTPWRDTVIYEAHVKGLTYLHPEIDPALRGTYLGIASEPMIAHLRALGVTAIELMPVHETCDEPSVAKRGQHNYWGYSTLGYFAPDQRFAARKGEQVQEFQAMVKALHSAGIEVILDVVYNHSCEGDETGPSLFLRGIDNRVYYKLRDHGARTVDFTGCGNSLKVEHPQVLKLICDSLRYWVTEMHVDGFRFDLATTLGREGVDFSSQAAFFRVLHQDPVLSRVKLVSEPWDLGPDGMQLGHFPPKWREWNARFRDGMRRFWNGHDKSLSDLGYRLTGSSDLFHTPGRTPTASINFITAHDGFTLRDLVSYREKHNEANGEEGRDGSNDNASIHFGVEGETDDAMVLAARARQIRNFLAMLFLTPGVPMITSGDEILRTQKGNNNPYVLDDETSWLDWTLDPEAKALRDYVGALARLRKRFPALRRETFFDGNDITWLDVDGHPMQLEDWGAPEVMALSAVMAPAAEDPTTSLCFLLNGDKTEVAFRLPRPRLPHKSGPGAAPLGPIAAGGEAVWRVAVDTRRRDACMDTQANFQAGATYTVPPRCFALLVATNPLGPESGMR</sequence>
<dbReference type="SMART" id="SM00642">
    <property type="entry name" value="Aamy"/>
    <property type="match status" value="1"/>
</dbReference>
<feature type="domain" description="Glycosyl hydrolase family 13 catalytic" evidence="5">
    <location>
        <begin position="156"/>
        <end position="567"/>
    </location>
</feature>
<proteinExistence type="inferred from homology"/>
<dbReference type="CDD" id="cd02856">
    <property type="entry name" value="E_set_GDE_Isoamylase_N"/>
    <property type="match status" value="1"/>
</dbReference>
<dbReference type="InterPro" id="IPR013780">
    <property type="entry name" value="Glyco_hydro_b"/>
</dbReference>
<dbReference type="InterPro" id="IPR013783">
    <property type="entry name" value="Ig-like_fold"/>
</dbReference>
<dbReference type="Pfam" id="PF00128">
    <property type="entry name" value="Alpha-amylase"/>
    <property type="match status" value="1"/>
</dbReference>
<dbReference type="SUPFAM" id="SSF81296">
    <property type="entry name" value="E set domains"/>
    <property type="match status" value="1"/>
</dbReference>
<evidence type="ECO:0000313" key="7">
    <source>
        <dbReference type="Proteomes" id="UP001370348"/>
    </source>
</evidence>
<evidence type="ECO:0000256" key="3">
    <source>
        <dbReference type="ARBA" id="ARBA00023295"/>
    </source>
</evidence>
<dbReference type="SUPFAM" id="SSF51445">
    <property type="entry name" value="(Trans)glycosidases"/>
    <property type="match status" value="1"/>
</dbReference>
<comment type="similarity">
    <text evidence="1">Belongs to the glycosyl hydrolase 13 family.</text>
</comment>
<evidence type="ECO:0000256" key="1">
    <source>
        <dbReference type="ARBA" id="ARBA00008061"/>
    </source>
</evidence>
<dbReference type="InterPro" id="IPR044505">
    <property type="entry name" value="GlgX_Isoamylase_N_E_set"/>
</dbReference>
<feature type="region of interest" description="Disordered" evidence="4">
    <location>
        <begin position="464"/>
        <end position="483"/>
    </location>
</feature>
<evidence type="ECO:0000256" key="4">
    <source>
        <dbReference type="SAM" id="MobiDB-lite"/>
    </source>
</evidence>
<dbReference type="RefSeq" id="WP_394827094.1">
    <property type="nucleotide sequence ID" value="NZ_CP089984.1"/>
</dbReference>
<reference evidence="6 7" key="1">
    <citation type="submission" date="2021-12" db="EMBL/GenBank/DDBJ databases">
        <title>Discovery of the Pendulisporaceae a myxobacterial family with distinct sporulation behavior and unique specialized metabolism.</title>
        <authorList>
            <person name="Garcia R."/>
            <person name="Popoff A."/>
            <person name="Bader C.D."/>
            <person name="Loehr J."/>
            <person name="Walesch S."/>
            <person name="Walt C."/>
            <person name="Boldt J."/>
            <person name="Bunk B."/>
            <person name="Haeckl F.J.F.P.J."/>
            <person name="Gunesch A.P."/>
            <person name="Birkelbach J."/>
            <person name="Nuebel U."/>
            <person name="Pietschmann T."/>
            <person name="Bach T."/>
            <person name="Mueller R."/>
        </authorList>
    </citation>
    <scope>NUCLEOTIDE SEQUENCE [LARGE SCALE GENOMIC DNA]</scope>
    <source>
        <strain evidence="6 7">MSr11954</strain>
    </source>
</reference>
<keyword evidence="3" id="KW-0326">Glycosidase</keyword>
<dbReference type="CDD" id="cd11326">
    <property type="entry name" value="AmyAc_Glg_debranch"/>
    <property type="match status" value="1"/>
</dbReference>
<dbReference type="InterPro" id="IPR017853">
    <property type="entry name" value="GH"/>
</dbReference>
<dbReference type="Pfam" id="PF02922">
    <property type="entry name" value="CBM_48"/>
    <property type="match status" value="1"/>
</dbReference>
<evidence type="ECO:0000259" key="5">
    <source>
        <dbReference type="SMART" id="SM00642"/>
    </source>
</evidence>
<protein>
    <submittedName>
        <fullName evidence="6">Glycogen debranching protein GlgX</fullName>
    </submittedName>
</protein>
<dbReference type="NCBIfam" id="TIGR02100">
    <property type="entry name" value="glgX_debranch"/>
    <property type="match status" value="1"/>
</dbReference>
<keyword evidence="2" id="KW-0378">Hydrolase</keyword>
<dbReference type="Gene3D" id="3.20.20.80">
    <property type="entry name" value="Glycosidases"/>
    <property type="match status" value="1"/>
</dbReference>
<dbReference type="Gene3D" id="2.60.40.1180">
    <property type="entry name" value="Golgi alpha-mannosidase II"/>
    <property type="match status" value="1"/>
</dbReference>